<evidence type="ECO:0000256" key="5">
    <source>
        <dbReference type="ARBA" id="ARBA00047686"/>
    </source>
</evidence>
<evidence type="ECO:0000256" key="4">
    <source>
        <dbReference type="ARBA" id="ARBA00023080"/>
    </source>
</evidence>
<dbReference type="PANTHER" id="PTHR11241">
    <property type="entry name" value="DEOXYURIDINE 5'-TRIPHOSPHATE NUCLEOTIDOHYDROLASE"/>
    <property type="match status" value="1"/>
</dbReference>
<keyword evidence="3" id="KW-0378">Hydrolase</keyword>
<dbReference type="CDD" id="cd07557">
    <property type="entry name" value="trimeric_dUTPase"/>
    <property type="match status" value="1"/>
</dbReference>
<accession>A0A1I0FFD4</accession>
<dbReference type="AlphaFoldDB" id="A0A1I0FFD4"/>
<dbReference type="GO" id="GO:0004170">
    <property type="term" value="F:dUTP diphosphatase activity"/>
    <property type="evidence" value="ECO:0007669"/>
    <property type="project" value="UniProtKB-EC"/>
</dbReference>
<dbReference type="NCBIfam" id="NF001862">
    <property type="entry name" value="PRK00601.1"/>
    <property type="match status" value="1"/>
</dbReference>
<dbReference type="RefSeq" id="WP_092478820.1">
    <property type="nucleotide sequence ID" value="NZ_FOHN01000031.1"/>
</dbReference>
<comment type="similarity">
    <text evidence="1">Belongs to the dUTPase family.</text>
</comment>
<dbReference type="STRING" id="29364.SAMN04487772_13120"/>
<evidence type="ECO:0000256" key="3">
    <source>
        <dbReference type="ARBA" id="ARBA00022801"/>
    </source>
</evidence>
<dbReference type="SUPFAM" id="SSF51283">
    <property type="entry name" value="dUTPase-like"/>
    <property type="match status" value="1"/>
</dbReference>
<dbReference type="InterPro" id="IPR008181">
    <property type="entry name" value="dUTPase"/>
</dbReference>
<dbReference type="Proteomes" id="UP000199800">
    <property type="component" value="Unassembled WGS sequence"/>
</dbReference>
<evidence type="ECO:0000256" key="1">
    <source>
        <dbReference type="ARBA" id="ARBA00006581"/>
    </source>
</evidence>
<keyword evidence="8" id="KW-1185">Reference proteome</keyword>
<dbReference type="InterPro" id="IPR036157">
    <property type="entry name" value="dUTPase-like_sf"/>
</dbReference>
<evidence type="ECO:0000256" key="2">
    <source>
        <dbReference type="ARBA" id="ARBA00012379"/>
    </source>
</evidence>
<sequence>MKINVKRLTETATIPTRGSEHAAGYDLYADIQEPVVIKPNENCKIGTGLAFEIPEGYFGAIFARSGMAAKQSLRPANCVGVCDSDYRGEYIVALHNDSSDEKVVNPKDRIAQLVVMPYLVVEFDEVEELDETRRGTGGFGSTGK</sequence>
<dbReference type="InterPro" id="IPR029054">
    <property type="entry name" value="dUTPase-like"/>
</dbReference>
<name>A0A1I0FFD4_9FIRM</name>
<comment type="catalytic activity">
    <reaction evidence="5">
        <text>dUTP + H2O = dUMP + diphosphate + H(+)</text>
        <dbReference type="Rhea" id="RHEA:10248"/>
        <dbReference type="ChEBI" id="CHEBI:15377"/>
        <dbReference type="ChEBI" id="CHEBI:15378"/>
        <dbReference type="ChEBI" id="CHEBI:33019"/>
        <dbReference type="ChEBI" id="CHEBI:61555"/>
        <dbReference type="ChEBI" id="CHEBI:246422"/>
        <dbReference type="EC" id="3.6.1.23"/>
    </reaction>
</comment>
<reference evidence="7 8" key="1">
    <citation type="submission" date="2016-10" db="EMBL/GenBank/DDBJ databases">
        <authorList>
            <person name="de Groot N.N."/>
        </authorList>
    </citation>
    <scope>NUCLEOTIDE SEQUENCE [LARGE SCALE GENOMIC DNA]</scope>
    <source>
        <strain evidence="7 8">DSM 1801</strain>
    </source>
</reference>
<dbReference type="OrthoDB" id="9809956at2"/>
<proteinExistence type="inferred from homology"/>
<dbReference type="GO" id="GO:0046081">
    <property type="term" value="P:dUTP catabolic process"/>
    <property type="evidence" value="ECO:0007669"/>
    <property type="project" value="InterPro"/>
</dbReference>
<dbReference type="EC" id="3.6.1.23" evidence="2"/>
<keyword evidence="4" id="KW-0546">Nucleotide metabolism</keyword>
<dbReference type="EMBL" id="FOHN01000031">
    <property type="protein sequence ID" value="SET56893.1"/>
    <property type="molecule type" value="Genomic_DNA"/>
</dbReference>
<organism evidence="7 8">
    <name type="scientific">[Clostridium] polysaccharolyticum</name>
    <dbReference type="NCBI Taxonomy" id="29364"/>
    <lineage>
        <taxon>Bacteria</taxon>
        <taxon>Bacillati</taxon>
        <taxon>Bacillota</taxon>
        <taxon>Clostridia</taxon>
        <taxon>Lachnospirales</taxon>
        <taxon>Lachnospiraceae</taxon>
    </lineage>
</organism>
<dbReference type="InterPro" id="IPR033704">
    <property type="entry name" value="dUTPase_trimeric"/>
</dbReference>
<evidence type="ECO:0000313" key="7">
    <source>
        <dbReference type="EMBL" id="SET56893.1"/>
    </source>
</evidence>
<dbReference type="PANTHER" id="PTHR11241:SF0">
    <property type="entry name" value="DEOXYURIDINE 5'-TRIPHOSPHATE NUCLEOTIDOHYDROLASE"/>
    <property type="match status" value="1"/>
</dbReference>
<gene>
    <name evidence="7" type="ORF">SAMN04487772_13120</name>
</gene>
<feature type="domain" description="dUTPase-like" evidence="6">
    <location>
        <begin position="12"/>
        <end position="143"/>
    </location>
</feature>
<dbReference type="Pfam" id="PF00692">
    <property type="entry name" value="dUTPase"/>
    <property type="match status" value="1"/>
</dbReference>
<evidence type="ECO:0000313" key="8">
    <source>
        <dbReference type="Proteomes" id="UP000199800"/>
    </source>
</evidence>
<dbReference type="Gene3D" id="2.70.40.10">
    <property type="match status" value="1"/>
</dbReference>
<dbReference type="GO" id="GO:0000287">
    <property type="term" value="F:magnesium ion binding"/>
    <property type="evidence" value="ECO:0007669"/>
    <property type="project" value="InterPro"/>
</dbReference>
<dbReference type="GO" id="GO:0006226">
    <property type="term" value="P:dUMP biosynthetic process"/>
    <property type="evidence" value="ECO:0007669"/>
    <property type="project" value="InterPro"/>
</dbReference>
<evidence type="ECO:0000259" key="6">
    <source>
        <dbReference type="Pfam" id="PF00692"/>
    </source>
</evidence>
<protein>
    <recommendedName>
        <fullName evidence="2">dUTP diphosphatase</fullName>
        <ecNumber evidence="2">3.6.1.23</ecNumber>
    </recommendedName>
</protein>
<dbReference type="NCBIfam" id="TIGR00576">
    <property type="entry name" value="dut"/>
    <property type="match status" value="1"/>
</dbReference>